<name>K5WA12_PHACS</name>
<reference evidence="3 4" key="1">
    <citation type="journal article" date="2012" name="BMC Genomics">
        <title>Comparative genomics of the white-rot fungi, Phanerochaete carnosa and P. chrysosporium, to elucidate the genetic basis of the distinct wood types they colonize.</title>
        <authorList>
            <person name="Suzuki H."/>
            <person name="MacDonald J."/>
            <person name="Syed K."/>
            <person name="Salamov A."/>
            <person name="Hori C."/>
            <person name="Aerts A."/>
            <person name="Henrissat B."/>
            <person name="Wiebenga A."/>
            <person name="vanKuyk P.A."/>
            <person name="Barry K."/>
            <person name="Lindquist E."/>
            <person name="LaButti K."/>
            <person name="Lapidus A."/>
            <person name="Lucas S."/>
            <person name="Coutinho P."/>
            <person name="Gong Y."/>
            <person name="Samejima M."/>
            <person name="Mahadevan R."/>
            <person name="Abou-Zaid M."/>
            <person name="de Vries R.P."/>
            <person name="Igarashi K."/>
            <person name="Yadav J.S."/>
            <person name="Grigoriev I.V."/>
            <person name="Master E.R."/>
        </authorList>
    </citation>
    <scope>NUCLEOTIDE SEQUENCE [LARGE SCALE GENOMIC DNA]</scope>
    <source>
        <strain evidence="3 4">HHB-10118-sp</strain>
    </source>
</reference>
<dbReference type="Proteomes" id="UP000008370">
    <property type="component" value="Unassembled WGS sequence"/>
</dbReference>
<sequence length="261" mass="29055">MINAETGKSFLNDWDFAKLVENPGEATASDRSGTWPYMSATLLMFPLKPNHLFDDLESFLHVLQMLGMRFHLHSHSSTKMVTSGGRSSKVYNAVANAKNTRFATVLRSLCFLAHKWGQNFVGGQEKYLYLSLGEPPVLFSGPSRPSGALPTLVSEWHKLFSQHYGTLERMTWEALWGELHREVPVSQSVRDSVAKCTLSKMTHEDLDGPWRAVLGDEAFLDSSEPKTEDQLETLPLPDGTPFMKVSTGSKKRSVISMSSSG</sequence>
<dbReference type="InParanoid" id="K5WA12"/>
<dbReference type="RefSeq" id="XP_007390229.1">
    <property type="nucleotide sequence ID" value="XM_007390167.1"/>
</dbReference>
<protein>
    <recommendedName>
        <fullName evidence="2">Fungal-type protein kinase domain-containing protein</fullName>
    </recommendedName>
</protein>
<dbReference type="InterPro" id="IPR040976">
    <property type="entry name" value="Pkinase_fungal"/>
</dbReference>
<organism evidence="3 4">
    <name type="scientific">Phanerochaete carnosa (strain HHB-10118-sp)</name>
    <name type="common">White-rot fungus</name>
    <name type="synonym">Peniophora carnosa</name>
    <dbReference type="NCBI Taxonomy" id="650164"/>
    <lineage>
        <taxon>Eukaryota</taxon>
        <taxon>Fungi</taxon>
        <taxon>Dikarya</taxon>
        <taxon>Basidiomycota</taxon>
        <taxon>Agaricomycotina</taxon>
        <taxon>Agaricomycetes</taxon>
        <taxon>Polyporales</taxon>
        <taxon>Phanerochaetaceae</taxon>
        <taxon>Phanerochaete</taxon>
    </lineage>
</organism>
<dbReference type="OrthoDB" id="2757790at2759"/>
<gene>
    <name evidence="3" type="ORF">PHACADRAFT_189911</name>
</gene>
<dbReference type="Pfam" id="PF17667">
    <property type="entry name" value="Pkinase_fungal"/>
    <property type="match status" value="1"/>
</dbReference>
<feature type="region of interest" description="Disordered" evidence="1">
    <location>
        <begin position="222"/>
        <end position="261"/>
    </location>
</feature>
<evidence type="ECO:0000256" key="1">
    <source>
        <dbReference type="SAM" id="MobiDB-lite"/>
    </source>
</evidence>
<keyword evidence="4" id="KW-1185">Reference proteome</keyword>
<dbReference type="EMBL" id="JH930468">
    <property type="protein sequence ID" value="EKM60783.1"/>
    <property type="molecule type" value="Genomic_DNA"/>
</dbReference>
<dbReference type="HOGENOM" id="CLU_1066001_0_0_1"/>
<evidence type="ECO:0000313" key="3">
    <source>
        <dbReference type="EMBL" id="EKM60783.1"/>
    </source>
</evidence>
<accession>K5WA12</accession>
<evidence type="ECO:0000313" key="4">
    <source>
        <dbReference type="Proteomes" id="UP000008370"/>
    </source>
</evidence>
<dbReference type="KEGG" id="pco:PHACADRAFT_189911"/>
<proteinExistence type="predicted"/>
<evidence type="ECO:0000259" key="2">
    <source>
        <dbReference type="Pfam" id="PF17667"/>
    </source>
</evidence>
<dbReference type="AlphaFoldDB" id="K5WA12"/>
<dbReference type="GeneID" id="18910649"/>
<feature type="domain" description="Fungal-type protein kinase" evidence="2">
    <location>
        <begin position="6"/>
        <end position="63"/>
    </location>
</feature>